<proteinExistence type="predicted"/>
<organism evidence="1 2">
    <name type="scientific">Sinorhizobium kostiense</name>
    <dbReference type="NCBI Taxonomy" id="76747"/>
    <lineage>
        <taxon>Bacteria</taxon>
        <taxon>Pseudomonadati</taxon>
        <taxon>Pseudomonadota</taxon>
        <taxon>Alphaproteobacteria</taxon>
        <taxon>Hyphomicrobiales</taxon>
        <taxon>Rhizobiaceae</taxon>
        <taxon>Sinorhizobium/Ensifer group</taxon>
        <taxon>Sinorhizobium</taxon>
    </lineage>
</organism>
<dbReference type="EMBL" id="JAGILA010000010">
    <property type="protein sequence ID" value="MBP2238971.1"/>
    <property type="molecule type" value="Genomic_DNA"/>
</dbReference>
<dbReference type="RefSeq" id="WP_209606402.1">
    <property type="nucleotide sequence ID" value="NZ_JAGILA010000010.1"/>
</dbReference>
<comment type="caution">
    <text evidence="1">The sequence shown here is derived from an EMBL/GenBank/DDBJ whole genome shotgun (WGS) entry which is preliminary data.</text>
</comment>
<accession>A0ABS4R7V5</accession>
<dbReference type="Proteomes" id="UP000730739">
    <property type="component" value="Unassembled WGS sequence"/>
</dbReference>
<name>A0ABS4R7V5_9HYPH</name>
<evidence type="ECO:0000313" key="1">
    <source>
        <dbReference type="EMBL" id="MBP2238971.1"/>
    </source>
</evidence>
<evidence type="ECO:0000313" key="2">
    <source>
        <dbReference type="Proteomes" id="UP000730739"/>
    </source>
</evidence>
<gene>
    <name evidence="1" type="ORF">J2Z31_005512</name>
</gene>
<reference evidence="1 2" key="1">
    <citation type="submission" date="2021-03" db="EMBL/GenBank/DDBJ databases">
        <title>Genomic Encyclopedia of Type Strains, Phase IV (KMG-IV): sequencing the most valuable type-strain genomes for metagenomic binning, comparative biology and taxonomic classification.</title>
        <authorList>
            <person name="Goeker M."/>
        </authorList>
    </citation>
    <scope>NUCLEOTIDE SEQUENCE [LARGE SCALE GENOMIC DNA]</scope>
    <source>
        <strain evidence="1 2">DSM 13372</strain>
    </source>
</reference>
<sequence length="104" mass="11163">MTAAKAGILRTGELKSAIGAPIGTREVSTSMIKGITVFGLGAPIDLHKRDCEDNVMVAYAKRSQRSGPSGLFQTMRRPHRFIKPLGNAIDARFGRAPTSGNPRL</sequence>
<keyword evidence="2" id="KW-1185">Reference proteome</keyword>
<protein>
    <submittedName>
        <fullName evidence="1">Transposon-encoded protein</fullName>
    </submittedName>
</protein>